<dbReference type="GO" id="GO:0019825">
    <property type="term" value="F:oxygen binding"/>
    <property type="evidence" value="ECO:0007669"/>
    <property type="project" value="InterPro"/>
</dbReference>
<evidence type="ECO:0000256" key="6">
    <source>
        <dbReference type="ARBA" id="ARBA00022723"/>
    </source>
</evidence>
<evidence type="ECO:0000256" key="13">
    <source>
        <dbReference type="SAM" id="SignalP"/>
    </source>
</evidence>
<dbReference type="GO" id="GO:0020037">
    <property type="term" value="F:heme binding"/>
    <property type="evidence" value="ECO:0007669"/>
    <property type="project" value="InterPro"/>
</dbReference>
<keyword evidence="11" id="KW-0503">Monooxygenase</keyword>
<evidence type="ECO:0000256" key="4">
    <source>
        <dbReference type="ARBA" id="ARBA00010617"/>
    </source>
</evidence>
<dbReference type="GO" id="GO:0016712">
    <property type="term" value="F:oxidoreductase activity, acting on paired donors, with incorporation or reduction of molecular oxygen, reduced flavin or flavoprotein as one donor, and incorporation of one atom of oxygen"/>
    <property type="evidence" value="ECO:0007669"/>
    <property type="project" value="Ensembl"/>
</dbReference>
<keyword evidence="8" id="KW-0492">Microsome</keyword>
<evidence type="ECO:0000313" key="14">
    <source>
        <dbReference type="Ensembl" id="ENSMLEP00000007872.1"/>
    </source>
</evidence>
<dbReference type="Proteomes" id="UP000233140">
    <property type="component" value="Unassembled WGS sequence"/>
</dbReference>
<keyword evidence="9" id="KW-0560">Oxidoreductase</keyword>
<dbReference type="InterPro" id="IPR050182">
    <property type="entry name" value="Cytochrome_P450_fam2"/>
</dbReference>
<dbReference type="PRINTS" id="PR01957">
    <property type="entry name" value="EP450ICYP2F"/>
</dbReference>
<evidence type="ECO:0000313" key="16">
    <source>
        <dbReference type="VGNC" id="VGNC:82697"/>
    </source>
</evidence>
<dbReference type="GO" id="GO:0019373">
    <property type="term" value="P:epoxygenase P450 pathway"/>
    <property type="evidence" value="ECO:0007669"/>
    <property type="project" value="TreeGrafter"/>
</dbReference>
<dbReference type="GO" id="GO:0008392">
    <property type="term" value="F:arachidonate epoxygenase activity"/>
    <property type="evidence" value="ECO:0007669"/>
    <property type="project" value="TreeGrafter"/>
</dbReference>
<dbReference type="OMA" id="SACACMF"/>
<keyword evidence="13" id="KW-0732">Signal</keyword>
<dbReference type="InterPro" id="IPR002401">
    <property type="entry name" value="Cyt_P450_E_grp-I"/>
</dbReference>
<evidence type="ECO:0000256" key="1">
    <source>
        <dbReference type="ARBA" id="ARBA00001971"/>
    </source>
</evidence>
<dbReference type="GO" id="GO:0005789">
    <property type="term" value="C:endoplasmic reticulum membrane"/>
    <property type="evidence" value="ECO:0007669"/>
    <property type="project" value="UniProtKB-SubCell"/>
</dbReference>
<evidence type="ECO:0000256" key="9">
    <source>
        <dbReference type="ARBA" id="ARBA00023002"/>
    </source>
</evidence>
<evidence type="ECO:0000256" key="12">
    <source>
        <dbReference type="ARBA" id="ARBA00023136"/>
    </source>
</evidence>
<keyword evidence="15" id="KW-1185">Reference proteome</keyword>
<evidence type="ECO:0000313" key="15">
    <source>
        <dbReference type="Proteomes" id="UP000233140"/>
    </source>
</evidence>
<organism evidence="14 15">
    <name type="scientific">Mandrillus leucophaeus</name>
    <name type="common">Drill</name>
    <name type="synonym">Papio leucophaeus</name>
    <dbReference type="NCBI Taxonomy" id="9568"/>
    <lineage>
        <taxon>Eukaryota</taxon>
        <taxon>Metazoa</taxon>
        <taxon>Chordata</taxon>
        <taxon>Craniata</taxon>
        <taxon>Vertebrata</taxon>
        <taxon>Euteleostomi</taxon>
        <taxon>Mammalia</taxon>
        <taxon>Eutheria</taxon>
        <taxon>Euarchontoglires</taxon>
        <taxon>Primates</taxon>
        <taxon>Haplorrhini</taxon>
        <taxon>Catarrhini</taxon>
        <taxon>Cercopithecidae</taxon>
        <taxon>Cercopithecinae</taxon>
        <taxon>Mandrillus</taxon>
    </lineage>
</organism>
<dbReference type="Ensembl" id="ENSMLET00000031228.1">
    <property type="protein sequence ID" value="ENSMLEP00000007872.1"/>
    <property type="gene ID" value="ENSMLEG00000028068.1"/>
</dbReference>
<keyword evidence="6" id="KW-0479">Metal-binding</keyword>
<name>A0A2K5XX24_MANLE</name>
<evidence type="ECO:0000256" key="7">
    <source>
        <dbReference type="ARBA" id="ARBA00022824"/>
    </source>
</evidence>
<keyword evidence="12" id="KW-0472">Membrane</keyword>
<feature type="chain" id="PRO_5014477756" evidence="13">
    <location>
        <begin position="24"/>
        <end position="327"/>
    </location>
</feature>
<keyword evidence="10" id="KW-0408">Iron</keyword>
<keyword evidence="7" id="KW-0256">Endoplasmic reticulum</keyword>
<dbReference type="InterPro" id="IPR036396">
    <property type="entry name" value="Cyt_P450_sf"/>
</dbReference>
<dbReference type="VGNC" id="VGNC:82697">
    <property type="gene designation" value="CYP2F1"/>
</dbReference>
<dbReference type="PANTHER" id="PTHR24300">
    <property type="entry name" value="CYTOCHROME P450 508A4-RELATED"/>
    <property type="match status" value="1"/>
</dbReference>
<dbReference type="InterPro" id="IPR001128">
    <property type="entry name" value="Cyt_P450"/>
</dbReference>
<dbReference type="InterPro" id="IPR020469">
    <property type="entry name" value="Cyt_P450_CYP2_fam"/>
</dbReference>
<dbReference type="STRING" id="9568.ENSMLEP00000007872"/>
<keyword evidence="5" id="KW-0349">Heme</keyword>
<dbReference type="PRINTS" id="PR00463">
    <property type="entry name" value="EP450I"/>
</dbReference>
<proteinExistence type="inferred from homology"/>
<evidence type="ECO:0000256" key="8">
    <source>
        <dbReference type="ARBA" id="ARBA00022848"/>
    </source>
</evidence>
<comment type="similarity">
    <text evidence="4">Belongs to the cytochrome P450 family.</text>
</comment>
<comment type="subcellular location">
    <subcellularLocation>
        <location evidence="3">Endoplasmic reticulum membrane</location>
        <topology evidence="3">Peripheral membrane protein</topology>
    </subcellularLocation>
    <subcellularLocation>
        <location evidence="2">Microsome membrane</location>
        <topology evidence="2">Peripheral membrane protein</topology>
    </subcellularLocation>
</comment>
<dbReference type="Pfam" id="PF00067">
    <property type="entry name" value="p450"/>
    <property type="match status" value="2"/>
</dbReference>
<evidence type="ECO:0000256" key="2">
    <source>
        <dbReference type="ARBA" id="ARBA00004174"/>
    </source>
</evidence>
<accession>A0A2K5XX24</accession>
<comment type="cofactor">
    <cofactor evidence="1">
        <name>heme</name>
        <dbReference type="ChEBI" id="CHEBI:30413"/>
    </cofactor>
</comment>
<dbReference type="GO" id="GO:0006805">
    <property type="term" value="P:xenobiotic metabolic process"/>
    <property type="evidence" value="ECO:0007669"/>
    <property type="project" value="TreeGrafter"/>
</dbReference>
<reference evidence="14" key="2">
    <citation type="submission" date="2025-09" db="UniProtKB">
        <authorList>
            <consortium name="Ensembl"/>
        </authorList>
    </citation>
    <scope>IDENTIFICATION</scope>
</reference>
<evidence type="ECO:0000256" key="5">
    <source>
        <dbReference type="ARBA" id="ARBA00022617"/>
    </source>
</evidence>
<dbReference type="PANTHER" id="PTHR24300:SF275">
    <property type="entry name" value="CYTOCHROME P450 2F1"/>
    <property type="match status" value="1"/>
</dbReference>
<protein>
    <submittedName>
        <fullName evidence="14">Cytochrome P450 family 2 subfamily F member 1</fullName>
    </submittedName>
</protein>
<dbReference type="GeneTree" id="ENSGT00940000162522"/>
<evidence type="ECO:0000256" key="11">
    <source>
        <dbReference type="ARBA" id="ARBA00023033"/>
    </source>
</evidence>
<dbReference type="Gene3D" id="1.10.630.10">
    <property type="entry name" value="Cytochrome P450"/>
    <property type="match status" value="2"/>
</dbReference>
<dbReference type="AlphaFoldDB" id="A0A2K5XX24"/>
<evidence type="ECO:0000256" key="10">
    <source>
        <dbReference type="ARBA" id="ARBA00023004"/>
    </source>
</evidence>
<gene>
    <name evidence="14 16" type="primary">CYP2F1</name>
</gene>
<reference evidence="14" key="1">
    <citation type="submission" date="2025-08" db="UniProtKB">
        <authorList>
            <consortium name="Ensembl"/>
        </authorList>
    </citation>
    <scope>IDENTIFICATION</scope>
</reference>
<feature type="signal peptide" evidence="13">
    <location>
        <begin position="1"/>
        <end position="23"/>
    </location>
</feature>
<dbReference type="GO" id="GO:0005506">
    <property type="term" value="F:iron ion binding"/>
    <property type="evidence" value="ECO:0007669"/>
    <property type="project" value="InterPro"/>
</dbReference>
<dbReference type="GO" id="GO:1901170">
    <property type="term" value="P:naphthalene catabolic process"/>
    <property type="evidence" value="ECO:0007669"/>
    <property type="project" value="Ensembl"/>
</dbReference>
<dbReference type="FunFam" id="1.10.630.10:FF:000238">
    <property type="entry name" value="Cytochrome P450 2A6"/>
    <property type="match status" value="1"/>
</dbReference>
<sequence length="327" mass="36189">MDSISTAILLLLLALVCLLLTLSSRDKRKLPPGPRPLPLLGNLLLLRSQNMLTSLTQLSKEYGSVYTVHLGPRRVVVLSGYQAVKEALVDQGEEFSGRGDYPVFLNFTKGNGIVFSNGDRWKILRNFGMGKRSIEERILEEGSFLLAELRKTEGEPFDPTFVLSRSVSNIICSVLFGSRFDYDDERLLTIIRLINDNFQIMSSPWGEVSQLSPALLLSPLLFFFLRQGLAVIQRLSFFPLLSSSGNVGLQPLTSSYLTAAPHPATPAGRRLCLGESLARMELFLYLTAILQSFSLQPLGAPEDIDLTPLSSGLGNLPRPFQLCLCPR</sequence>
<evidence type="ECO:0000256" key="3">
    <source>
        <dbReference type="ARBA" id="ARBA00004406"/>
    </source>
</evidence>
<dbReference type="SUPFAM" id="SSF48264">
    <property type="entry name" value="Cytochrome P450"/>
    <property type="match status" value="2"/>
</dbReference>